<dbReference type="PANTHER" id="PTHR48475:SF2">
    <property type="entry name" value="RIBONUCLEASE H"/>
    <property type="match status" value="1"/>
</dbReference>
<keyword evidence="1" id="KW-0808">Transferase</keyword>
<dbReference type="EMBL" id="QGNW01002561">
    <property type="protein sequence ID" value="RVW18004.1"/>
    <property type="molecule type" value="Genomic_DNA"/>
</dbReference>
<evidence type="ECO:0000256" key="3">
    <source>
        <dbReference type="ARBA" id="ARBA00022722"/>
    </source>
</evidence>
<evidence type="ECO:0000259" key="7">
    <source>
        <dbReference type="Pfam" id="PF17917"/>
    </source>
</evidence>
<evidence type="ECO:0000256" key="1">
    <source>
        <dbReference type="ARBA" id="ARBA00022679"/>
    </source>
</evidence>
<dbReference type="GO" id="GO:0003964">
    <property type="term" value="F:RNA-directed DNA polymerase activity"/>
    <property type="evidence" value="ECO:0007669"/>
    <property type="project" value="UniProtKB-KW"/>
</dbReference>
<evidence type="ECO:0000256" key="4">
    <source>
        <dbReference type="ARBA" id="ARBA00022759"/>
    </source>
</evidence>
<dbReference type="GO" id="GO:0016787">
    <property type="term" value="F:hydrolase activity"/>
    <property type="evidence" value="ECO:0007669"/>
    <property type="project" value="UniProtKB-KW"/>
</dbReference>
<accession>A0A438C424</accession>
<keyword evidence="5" id="KW-0378">Hydrolase</keyword>
<dbReference type="GO" id="GO:0004519">
    <property type="term" value="F:endonuclease activity"/>
    <property type="evidence" value="ECO:0007669"/>
    <property type="project" value="UniProtKB-KW"/>
</dbReference>
<dbReference type="InterPro" id="IPR041373">
    <property type="entry name" value="RT_RNaseH"/>
</dbReference>
<keyword evidence="6" id="KW-0695">RNA-directed DNA polymerase</keyword>
<name>A0A438C424_VITVI</name>
<reference evidence="8 9" key="1">
    <citation type="journal article" date="2018" name="PLoS Genet.">
        <title>Population sequencing reveals clonal diversity and ancestral inbreeding in the grapevine cultivar Chardonnay.</title>
        <authorList>
            <person name="Roach M.J."/>
            <person name="Johnson D.L."/>
            <person name="Bohlmann J."/>
            <person name="van Vuuren H.J."/>
            <person name="Jones S.J."/>
            <person name="Pretorius I.S."/>
            <person name="Schmidt S.A."/>
            <person name="Borneman A.R."/>
        </authorList>
    </citation>
    <scope>NUCLEOTIDE SEQUENCE [LARGE SCALE GENOMIC DNA]</scope>
    <source>
        <strain evidence="9">cv. Chardonnay</strain>
        <tissue evidence="8">Leaf</tissue>
    </source>
</reference>
<dbReference type="Pfam" id="PF17917">
    <property type="entry name" value="RT_RNaseH"/>
    <property type="match status" value="1"/>
</dbReference>
<keyword evidence="4" id="KW-0255">Endonuclease</keyword>
<proteinExistence type="predicted"/>
<dbReference type="Proteomes" id="UP000288805">
    <property type="component" value="Unassembled WGS sequence"/>
</dbReference>
<evidence type="ECO:0000256" key="2">
    <source>
        <dbReference type="ARBA" id="ARBA00022695"/>
    </source>
</evidence>
<protein>
    <recommendedName>
        <fullName evidence="7">Reverse transcriptase RNase H-like domain-containing protein</fullName>
    </recommendedName>
</protein>
<evidence type="ECO:0000313" key="9">
    <source>
        <dbReference type="Proteomes" id="UP000288805"/>
    </source>
</evidence>
<dbReference type="PANTHER" id="PTHR48475">
    <property type="entry name" value="RIBONUCLEASE H"/>
    <property type="match status" value="1"/>
</dbReference>
<keyword evidence="3" id="KW-0540">Nuclease</keyword>
<evidence type="ECO:0000256" key="6">
    <source>
        <dbReference type="ARBA" id="ARBA00022918"/>
    </source>
</evidence>
<keyword evidence="2" id="KW-0548">Nucleotidyltransferase</keyword>
<evidence type="ECO:0000256" key="5">
    <source>
        <dbReference type="ARBA" id="ARBA00022801"/>
    </source>
</evidence>
<comment type="caution">
    <text evidence="8">The sequence shown here is derived from an EMBL/GenBank/DDBJ whole genome shotgun (WGS) entry which is preliminary data.</text>
</comment>
<sequence length="98" mass="11448">MVGAETRYSQVEQTTLALKDIARKLHPYFQAYQVSVLINQPLRVTMHKPDLFEQMLKWAIELSEYKIKNQTRLSLKGPVMIDFIVELPKKQAHPVDRP</sequence>
<organism evidence="8 9">
    <name type="scientific">Vitis vinifera</name>
    <name type="common">Grape</name>
    <dbReference type="NCBI Taxonomy" id="29760"/>
    <lineage>
        <taxon>Eukaryota</taxon>
        <taxon>Viridiplantae</taxon>
        <taxon>Streptophyta</taxon>
        <taxon>Embryophyta</taxon>
        <taxon>Tracheophyta</taxon>
        <taxon>Spermatophyta</taxon>
        <taxon>Magnoliopsida</taxon>
        <taxon>eudicotyledons</taxon>
        <taxon>Gunneridae</taxon>
        <taxon>Pentapetalae</taxon>
        <taxon>rosids</taxon>
        <taxon>Vitales</taxon>
        <taxon>Vitaceae</taxon>
        <taxon>Viteae</taxon>
        <taxon>Vitis</taxon>
    </lineage>
</organism>
<dbReference type="AlphaFoldDB" id="A0A438C424"/>
<feature type="domain" description="Reverse transcriptase RNase H-like" evidence="7">
    <location>
        <begin position="3"/>
        <end position="65"/>
    </location>
</feature>
<evidence type="ECO:0000313" key="8">
    <source>
        <dbReference type="EMBL" id="RVW18004.1"/>
    </source>
</evidence>
<gene>
    <name evidence="8" type="ORF">CK203_116548</name>
</gene>